<reference evidence="1 2" key="1">
    <citation type="submission" date="2020-08" db="EMBL/GenBank/DDBJ databases">
        <title>Functional genomics of gut bacteria from endangered species of beetles.</title>
        <authorList>
            <person name="Carlos-Shanley C."/>
        </authorList>
    </citation>
    <scope>NUCLEOTIDE SEQUENCE [LARGE SCALE GENOMIC DNA]</scope>
    <source>
        <strain evidence="1 2">S00192</strain>
    </source>
</reference>
<dbReference type="RefSeq" id="WP_311770057.1">
    <property type="nucleotide sequence ID" value="NZ_JACHLJ010000002.1"/>
</dbReference>
<proteinExistence type="predicted"/>
<gene>
    <name evidence="1" type="ORF">HNP47_001688</name>
</gene>
<dbReference type="AlphaFoldDB" id="A0A7W9FUD9"/>
<name>A0A7W9FUD9_BREVE</name>
<dbReference type="InterPro" id="IPR022385">
    <property type="entry name" value="Rhs_assc_core"/>
</dbReference>
<dbReference type="Proteomes" id="UP000556201">
    <property type="component" value="Unassembled WGS sequence"/>
</dbReference>
<dbReference type="NCBIfam" id="TIGR03696">
    <property type="entry name" value="Rhs_assc_core"/>
    <property type="match status" value="1"/>
</dbReference>
<dbReference type="Gene3D" id="2.180.10.10">
    <property type="entry name" value="RHS repeat-associated core"/>
    <property type="match status" value="1"/>
</dbReference>
<evidence type="ECO:0000313" key="1">
    <source>
        <dbReference type="EMBL" id="MBB5771684.1"/>
    </source>
</evidence>
<comment type="caution">
    <text evidence="1">The sequence shown here is derived from an EMBL/GenBank/DDBJ whole genome shotgun (WGS) entry which is preliminary data.</text>
</comment>
<sequence length="123" mass="13555">MGPTRLLYDGQQAIGEFDQAGALLKRYVPGLGLDNVVTAYEGAGYDRRYLLADERGSVVSITDGAANALTTNTYDEYGQPGSTNSGRFQYTGQMWLTQAQLYHYRARAYAPQLGRFMQTDPIG</sequence>
<evidence type="ECO:0000313" key="2">
    <source>
        <dbReference type="Proteomes" id="UP000556201"/>
    </source>
</evidence>
<organism evidence="1 2">
    <name type="scientific">Brevundimonas vesicularis</name>
    <name type="common">Pseudomonas vesicularis</name>
    <dbReference type="NCBI Taxonomy" id="41276"/>
    <lineage>
        <taxon>Bacteria</taxon>
        <taxon>Pseudomonadati</taxon>
        <taxon>Pseudomonadota</taxon>
        <taxon>Alphaproteobacteria</taxon>
        <taxon>Caulobacterales</taxon>
        <taxon>Caulobacteraceae</taxon>
        <taxon>Brevundimonas</taxon>
    </lineage>
</organism>
<protein>
    <submittedName>
        <fullName evidence="1">Uncharacterized protein RhaS with RHS repeats</fullName>
    </submittedName>
</protein>
<dbReference type="EMBL" id="JACHLJ010000002">
    <property type="protein sequence ID" value="MBB5771684.1"/>
    <property type="molecule type" value="Genomic_DNA"/>
</dbReference>
<accession>A0A7W9FUD9</accession>